<keyword evidence="1" id="KW-1133">Transmembrane helix</keyword>
<gene>
    <name evidence="2" type="ORF">SAMN05216326_13151</name>
</gene>
<accession>A0A1I0EYB1</accession>
<feature type="transmembrane region" description="Helical" evidence="1">
    <location>
        <begin position="16"/>
        <end position="35"/>
    </location>
</feature>
<dbReference type="PROSITE" id="PS51257">
    <property type="entry name" value="PROKAR_LIPOPROTEIN"/>
    <property type="match status" value="1"/>
</dbReference>
<keyword evidence="3" id="KW-1185">Reference proteome</keyword>
<dbReference type="AlphaFoldDB" id="A0A1I0EYB1"/>
<evidence type="ECO:0000256" key="1">
    <source>
        <dbReference type="SAM" id="Phobius"/>
    </source>
</evidence>
<keyword evidence="1" id="KW-0812">Transmembrane</keyword>
<dbReference type="EMBL" id="FOIA01000031">
    <property type="protein sequence ID" value="SET50680.1"/>
    <property type="molecule type" value="Genomic_DNA"/>
</dbReference>
<sequence length="36" mass="3987">MKILEFLQEDNGGFSASWLAFLLWVAGGACSLGYYK</sequence>
<evidence type="ECO:0000313" key="3">
    <source>
        <dbReference type="Proteomes" id="UP000199345"/>
    </source>
</evidence>
<keyword evidence="1" id="KW-0472">Membrane</keyword>
<protein>
    <submittedName>
        <fullName evidence="2">Uncharacterized protein</fullName>
    </submittedName>
</protein>
<organism evidence="2 3">
    <name type="scientific">Nitrosomonas marina</name>
    <dbReference type="NCBI Taxonomy" id="917"/>
    <lineage>
        <taxon>Bacteria</taxon>
        <taxon>Pseudomonadati</taxon>
        <taxon>Pseudomonadota</taxon>
        <taxon>Betaproteobacteria</taxon>
        <taxon>Nitrosomonadales</taxon>
        <taxon>Nitrosomonadaceae</taxon>
        <taxon>Nitrosomonas</taxon>
    </lineage>
</organism>
<evidence type="ECO:0000313" key="2">
    <source>
        <dbReference type="EMBL" id="SET50680.1"/>
    </source>
</evidence>
<proteinExistence type="predicted"/>
<reference evidence="3" key="1">
    <citation type="submission" date="2016-10" db="EMBL/GenBank/DDBJ databases">
        <authorList>
            <person name="Varghese N."/>
            <person name="Submissions S."/>
        </authorList>
    </citation>
    <scope>NUCLEOTIDE SEQUENCE [LARGE SCALE GENOMIC DNA]</scope>
    <source>
        <strain evidence="3">Nm71</strain>
    </source>
</reference>
<name>A0A1I0EYB1_9PROT</name>
<dbReference type="Proteomes" id="UP000199345">
    <property type="component" value="Unassembled WGS sequence"/>
</dbReference>